<dbReference type="EMBL" id="JAERQJ010000001">
    <property type="protein sequence ID" value="MBL0682161.1"/>
    <property type="molecule type" value="Genomic_DNA"/>
</dbReference>
<name>A0A936ZU31_9FLAO</name>
<dbReference type="InterPro" id="IPR012545">
    <property type="entry name" value="DUF1697"/>
</dbReference>
<dbReference type="SUPFAM" id="SSF160379">
    <property type="entry name" value="SP0830-like"/>
    <property type="match status" value="1"/>
</dbReference>
<dbReference type="Pfam" id="PF08002">
    <property type="entry name" value="DUF1697"/>
    <property type="match status" value="1"/>
</dbReference>
<gene>
    <name evidence="1" type="ORF">JJQ60_01405</name>
</gene>
<dbReference type="Proteomes" id="UP000651057">
    <property type="component" value="Unassembled WGS sequence"/>
</dbReference>
<dbReference type="Gene3D" id="3.30.70.1260">
    <property type="entry name" value="bacterial protein sp0830 like"/>
    <property type="match status" value="1"/>
</dbReference>
<reference evidence="1" key="1">
    <citation type="submission" date="2021-01" db="EMBL/GenBank/DDBJ databases">
        <authorList>
            <person name="Zhong Y.L."/>
        </authorList>
    </citation>
    <scope>NUCLEOTIDE SEQUENCE</scope>
    <source>
        <strain evidence="1">KCTC 23302</strain>
    </source>
</reference>
<keyword evidence="2" id="KW-1185">Reference proteome</keyword>
<accession>A0A936ZU31</accession>
<dbReference type="PANTHER" id="PTHR36439:SF1">
    <property type="entry name" value="DUF1697 DOMAIN-CONTAINING PROTEIN"/>
    <property type="match status" value="1"/>
</dbReference>
<comment type="caution">
    <text evidence="1">The sequence shown here is derived from an EMBL/GenBank/DDBJ whole genome shotgun (WGS) entry which is preliminary data.</text>
</comment>
<dbReference type="Gene3D" id="3.30.70.1280">
    <property type="entry name" value="SP0830-like domains"/>
    <property type="match status" value="1"/>
</dbReference>
<proteinExistence type="predicted"/>
<sequence>MKIYIALLRGINVSGQKKIKMIDLKAMLEGLRLTSVTTYIQSGNIVFKSEKKDTQILSDLIKNGISTRFGFDVPVLVLTPEILTNIYEENPFSDGLLSGEIEDKKMYFTLLSNPPDANAVAELMAKDFKEERFEITSKVVYFYAANGYGKTKLTNNFFEKKLKCDATTRNCKTVIKLLELSKLT</sequence>
<protein>
    <submittedName>
        <fullName evidence="1">DUF1697 domain-containing protein</fullName>
    </submittedName>
</protein>
<dbReference type="AlphaFoldDB" id="A0A936ZU31"/>
<dbReference type="RefSeq" id="WP_201916163.1">
    <property type="nucleotide sequence ID" value="NZ_BAABAX010000001.1"/>
</dbReference>
<dbReference type="PANTHER" id="PTHR36439">
    <property type="entry name" value="BLL4334 PROTEIN"/>
    <property type="match status" value="1"/>
</dbReference>
<evidence type="ECO:0000313" key="1">
    <source>
        <dbReference type="EMBL" id="MBL0682161.1"/>
    </source>
</evidence>
<evidence type="ECO:0000313" key="2">
    <source>
        <dbReference type="Proteomes" id="UP000651057"/>
    </source>
</evidence>
<organism evidence="1 2">
    <name type="scientific">Aquimarina mytili</name>
    <dbReference type="NCBI Taxonomy" id="874423"/>
    <lineage>
        <taxon>Bacteria</taxon>
        <taxon>Pseudomonadati</taxon>
        <taxon>Bacteroidota</taxon>
        <taxon>Flavobacteriia</taxon>
        <taxon>Flavobacteriales</taxon>
        <taxon>Flavobacteriaceae</taxon>
        <taxon>Aquimarina</taxon>
    </lineage>
</organism>
<dbReference type="PIRSF" id="PIRSF008502">
    <property type="entry name" value="UCP008502"/>
    <property type="match status" value="1"/>
</dbReference>